<name>G4R727_PELHB</name>
<dbReference type="KEGG" id="phl:KKY_134"/>
<gene>
    <name evidence="1" type="ordered locus">KKY_134</name>
</gene>
<keyword evidence="2" id="KW-1185">Reference proteome</keyword>
<proteinExistence type="predicted"/>
<dbReference type="HOGENOM" id="CLU_2024505_0_0_5"/>
<dbReference type="STRING" id="1082931.KKY_134"/>
<dbReference type="AlphaFoldDB" id="G4R727"/>
<sequence length="122" mass="12999">MVIEGEVIAFDYAIPHSWLRISTDGDDGQSREWAIEMEGVPALFQKGIKSDYVATGDRITLRISPMRGDRPGGLWLGSVDAEGVAFGAAEGLEPPLPHSEVLHDPIASSGQSAAIVQATPDQ</sequence>
<dbReference type="Pfam" id="PF19649">
    <property type="entry name" value="DUF6152"/>
    <property type="match status" value="1"/>
</dbReference>
<evidence type="ECO:0000313" key="2">
    <source>
        <dbReference type="Proteomes" id="UP000008850"/>
    </source>
</evidence>
<evidence type="ECO:0000313" key="1">
    <source>
        <dbReference type="EMBL" id="AEQ50181.1"/>
    </source>
</evidence>
<protein>
    <submittedName>
        <fullName evidence="1">Uncharacterized protein</fullName>
    </submittedName>
</protein>
<reference evidence="1 2" key="1">
    <citation type="journal article" date="2012" name="J. Bacteriol.">
        <title>Complete genome sequence of Pelagibacterium halotolerans B2T.</title>
        <authorList>
            <person name="Huo Y.Y."/>
            <person name="Cheng H."/>
            <person name="Han X.F."/>
            <person name="Jiang X.W."/>
            <person name="Sun C."/>
            <person name="Zhang X.Q."/>
            <person name="Zhu X.F."/>
            <person name="Liu Y.F."/>
            <person name="Li P.F."/>
            <person name="Ni P.X."/>
            <person name="Wu M."/>
        </authorList>
    </citation>
    <scope>NUCLEOTIDE SEQUENCE [LARGE SCALE GENOMIC DNA]</scope>
    <source>
        <strain evidence="2">DSM 22347 / JCM 15775 / CGMCC 1.7692 / B2</strain>
    </source>
</reference>
<dbReference type="EMBL" id="CP003075">
    <property type="protein sequence ID" value="AEQ50181.1"/>
    <property type="molecule type" value="Genomic_DNA"/>
</dbReference>
<organism evidence="1 2">
    <name type="scientific">Pelagibacterium halotolerans (strain DSM 22347 / JCM 15775 / CGMCC 1.7692 / B2)</name>
    <dbReference type="NCBI Taxonomy" id="1082931"/>
    <lineage>
        <taxon>Bacteria</taxon>
        <taxon>Pseudomonadati</taxon>
        <taxon>Pseudomonadota</taxon>
        <taxon>Alphaproteobacteria</taxon>
        <taxon>Hyphomicrobiales</taxon>
        <taxon>Devosiaceae</taxon>
        <taxon>Pelagibacterium</taxon>
    </lineage>
</organism>
<dbReference type="InterPro" id="IPR046150">
    <property type="entry name" value="DUF6152"/>
</dbReference>
<accession>G4R727</accession>
<dbReference type="Proteomes" id="UP000008850">
    <property type="component" value="Chromosome"/>
</dbReference>